<evidence type="ECO:0000313" key="2">
    <source>
        <dbReference type="EMBL" id="CAK9003233.1"/>
    </source>
</evidence>
<evidence type="ECO:0000313" key="3">
    <source>
        <dbReference type="Proteomes" id="UP001642464"/>
    </source>
</evidence>
<organism evidence="1 3">
    <name type="scientific">Durusdinium trenchii</name>
    <dbReference type="NCBI Taxonomy" id="1381693"/>
    <lineage>
        <taxon>Eukaryota</taxon>
        <taxon>Sar</taxon>
        <taxon>Alveolata</taxon>
        <taxon>Dinophyceae</taxon>
        <taxon>Suessiales</taxon>
        <taxon>Symbiodiniaceae</taxon>
        <taxon>Durusdinium</taxon>
    </lineage>
</organism>
<accession>A0ABP0IN26</accession>
<comment type="caution">
    <text evidence="1">The sequence shown here is derived from an EMBL/GenBank/DDBJ whole genome shotgun (WGS) entry which is preliminary data.</text>
</comment>
<dbReference type="EMBL" id="CAXAMM010004335">
    <property type="protein sequence ID" value="CAK9003233.1"/>
    <property type="molecule type" value="Genomic_DNA"/>
</dbReference>
<reference evidence="1 3" key="1">
    <citation type="submission" date="2024-02" db="EMBL/GenBank/DDBJ databases">
        <authorList>
            <person name="Chen Y."/>
            <person name="Shah S."/>
            <person name="Dougan E. K."/>
            <person name="Thang M."/>
            <person name="Chan C."/>
        </authorList>
    </citation>
    <scope>NUCLEOTIDE SEQUENCE [LARGE SCALE GENOMIC DNA]</scope>
</reference>
<gene>
    <name evidence="1" type="ORF">SCF082_LOCUS7525</name>
    <name evidence="2" type="ORF">SCF082_LOCUS7652</name>
</gene>
<dbReference type="Proteomes" id="UP001642464">
    <property type="component" value="Unassembled WGS sequence"/>
</dbReference>
<proteinExistence type="predicted"/>
<evidence type="ECO:0000313" key="1">
    <source>
        <dbReference type="EMBL" id="CAK9002892.1"/>
    </source>
</evidence>
<keyword evidence="3" id="KW-1185">Reference proteome</keyword>
<dbReference type="EMBL" id="CAXAMM010004224">
    <property type="protein sequence ID" value="CAK9002892.1"/>
    <property type="molecule type" value="Genomic_DNA"/>
</dbReference>
<name>A0ABP0IN26_9DINO</name>
<protein>
    <submittedName>
        <fullName evidence="1">Uncharacterized protein</fullName>
    </submittedName>
</protein>
<sequence length="388" mass="43222">MQLHSDCLGNGEDPLAKTFQQVYSGQAPNFVLWNDQFYDDPDPDITPPCVKYCAKPWGHRALAALATSSGLSRLGEFWVDRWETYEMWDRRVSVYYHVLTGAYAAQTASIKTRQGKGLLAWDDDGTGFVLQDDNVLVAQHFLALRLSSAEDTLKVLKALQRASVVTDPKNSQLMKLSGGPTNLQQAARELGQQVLDNLEPFQTEISLRSGLQVRLIAKPSGLQVPPWHLISSLIQTPLRTATWWTVPAINSTQGGFVPGVGHRKVDRLEKLRQRHTISLPGTCDLSQNARGGLFFIMEDASLHADLVHLMTGETALRLQEHPEVTLLLRDPHGHRRFRWDHSRLGSAFVLVPTEYQRLVQPSGSSDFSPQLEASYVPAAQRNRGTAVA</sequence>